<accession>A0A8S3TI48</accession>
<protein>
    <submittedName>
        <fullName evidence="3">Serine protease A</fullName>
    </submittedName>
</protein>
<keyword evidence="1" id="KW-0732">Signal</keyword>
<dbReference type="AlphaFoldDB" id="A0A8S3TI48"/>
<evidence type="ECO:0000313" key="3">
    <source>
        <dbReference type="EMBL" id="CAG2231350.1"/>
    </source>
</evidence>
<keyword evidence="3" id="KW-0378">Hydrolase</keyword>
<gene>
    <name evidence="3" type="ORF">MEDL_44165</name>
</gene>
<feature type="signal peptide" evidence="1">
    <location>
        <begin position="1"/>
        <end position="16"/>
    </location>
</feature>
<evidence type="ECO:0000259" key="2">
    <source>
        <dbReference type="PROSITE" id="PS00022"/>
    </source>
</evidence>
<feature type="chain" id="PRO_5035768247" evidence="1">
    <location>
        <begin position="17"/>
        <end position="93"/>
    </location>
</feature>
<dbReference type="Proteomes" id="UP000683360">
    <property type="component" value="Unassembled WGS sequence"/>
</dbReference>
<organism evidence="3 4">
    <name type="scientific">Mytilus edulis</name>
    <name type="common">Blue mussel</name>
    <dbReference type="NCBI Taxonomy" id="6550"/>
    <lineage>
        <taxon>Eukaryota</taxon>
        <taxon>Metazoa</taxon>
        <taxon>Spiralia</taxon>
        <taxon>Lophotrochozoa</taxon>
        <taxon>Mollusca</taxon>
        <taxon>Bivalvia</taxon>
        <taxon>Autobranchia</taxon>
        <taxon>Pteriomorphia</taxon>
        <taxon>Mytilida</taxon>
        <taxon>Mytiloidea</taxon>
        <taxon>Mytilidae</taxon>
        <taxon>Mytilinae</taxon>
        <taxon>Mytilus</taxon>
    </lineage>
</organism>
<dbReference type="PROSITE" id="PS00022">
    <property type="entry name" value="EGF_1"/>
    <property type="match status" value="1"/>
</dbReference>
<dbReference type="OrthoDB" id="6039815at2759"/>
<dbReference type="GO" id="GO:0006508">
    <property type="term" value="P:proteolysis"/>
    <property type="evidence" value="ECO:0007669"/>
    <property type="project" value="UniProtKB-KW"/>
</dbReference>
<reference evidence="3" key="1">
    <citation type="submission" date="2021-03" db="EMBL/GenBank/DDBJ databases">
        <authorList>
            <person name="Bekaert M."/>
        </authorList>
    </citation>
    <scope>NUCLEOTIDE SEQUENCE</scope>
</reference>
<feature type="domain" description="EGF-like" evidence="2">
    <location>
        <begin position="48"/>
        <end position="59"/>
    </location>
</feature>
<evidence type="ECO:0000256" key="1">
    <source>
        <dbReference type="SAM" id="SignalP"/>
    </source>
</evidence>
<dbReference type="EMBL" id="CAJPWZ010002142">
    <property type="protein sequence ID" value="CAG2231350.1"/>
    <property type="molecule type" value="Genomic_DNA"/>
</dbReference>
<comment type="caution">
    <text evidence="3">The sequence shown here is derived from an EMBL/GenBank/DDBJ whole genome shotgun (WGS) entry which is preliminary data.</text>
</comment>
<proteinExistence type="predicted"/>
<sequence>MKVAIILACLVASSHAETCSNDSDCTDTKCTSGHASRCLQLVFGRHECVCSDGEAGGACTGASDCTGTKCRIGSAHCVDKFCRCYGGIGGIGK</sequence>
<dbReference type="InterPro" id="IPR000742">
    <property type="entry name" value="EGF"/>
</dbReference>
<evidence type="ECO:0000313" key="4">
    <source>
        <dbReference type="Proteomes" id="UP000683360"/>
    </source>
</evidence>
<keyword evidence="3" id="KW-0645">Protease</keyword>
<keyword evidence="4" id="KW-1185">Reference proteome</keyword>
<name>A0A8S3TI48_MYTED</name>
<dbReference type="GO" id="GO:0008233">
    <property type="term" value="F:peptidase activity"/>
    <property type="evidence" value="ECO:0007669"/>
    <property type="project" value="UniProtKB-KW"/>
</dbReference>